<accession>A0ABV7FND0</accession>
<comment type="similarity">
    <text evidence="2">Belongs to the peptidase S16 family.</text>
</comment>
<organism evidence="4 5">
    <name type="scientific">Agaribacter flavus</name>
    <dbReference type="NCBI Taxonomy" id="1902781"/>
    <lineage>
        <taxon>Bacteria</taxon>
        <taxon>Pseudomonadati</taxon>
        <taxon>Pseudomonadota</taxon>
        <taxon>Gammaproteobacteria</taxon>
        <taxon>Alteromonadales</taxon>
        <taxon>Alteromonadaceae</taxon>
        <taxon>Agaribacter</taxon>
    </lineage>
</organism>
<dbReference type="Pfam" id="PF20436">
    <property type="entry name" value="LonB_AAA-LID"/>
    <property type="match status" value="1"/>
</dbReference>
<feature type="domain" description="Lon proteolytic" evidence="3">
    <location>
        <begin position="568"/>
        <end position="763"/>
    </location>
</feature>
<dbReference type="PROSITE" id="PS51786">
    <property type="entry name" value="LON_PROTEOLYTIC"/>
    <property type="match status" value="1"/>
</dbReference>
<dbReference type="EMBL" id="JBHRSW010000005">
    <property type="protein sequence ID" value="MFC3120650.1"/>
    <property type="molecule type" value="Genomic_DNA"/>
</dbReference>
<dbReference type="InterPro" id="IPR041699">
    <property type="entry name" value="AAA_32"/>
</dbReference>
<dbReference type="Pfam" id="PF05362">
    <property type="entry name" value="Lon_C"/>
    <property type="match status" value="1"/>
</dbReference>
<dbReference type="InterPro" id="IPR027417">
    <property type="entry name" value="P-loop_NTPase"/>
</dbReference>
<keyword evidence="1 2" id="KW-0645">Protease</keyword>
<dbReference type="PANTHER" id="PTHR10046">
    <property type="entry name" value="ATP DEPENDENT LON PROTEASE FAMILY MEMBER"/>
    <property type="match status" value="1"/>
</dbReference>
<keyword evidence="2" id="KW-0720">Serine protease</keyword>
<feature type="active site" evidence="2">
    <location>
        <position position="701"/>
    </location>
</feature>
<dbReference type="InterPro" id="IPR020568">
    <property type="entry name" value="Ribosomal_Su5_D2-typ_SF"/>
</dbReference>
<comment type="caution">
    <text evidence="4">The sequence shown here is derived from an EMBL/GenBank/DDBJ whole genome shotgun (WGS) entry which is preliminary data.</text>
</comment>
<dbReference type="PRINTS" id="PR00830">
    <property type="entry name" value="ENDOLAPTASE"/>
</dbReference>
<dbReference type="InterPro" id="IPR008269">
    <property type="entry name" value="Lon_proteolytic"/>
</dbReference>
<evidence type="ECO:0000256" key="2">
    <source>
        <dbReference type="PROSITE-ProRule" id="PRU01122"/>
    </source>
</evidence>
<dbReference type="EC" id="3.4.21.53" evidence="2"/>
<dbReference type="Gene3D" id="1.10.8.60">
    <property type="match status" value="1"/>
</dbReference>
<dbReference type="Pfam" id="PF13654">
    <property type="entry name" value="AAA_32"/>
    <property type="match status" value="1"/>
</dbReference>
<reference evidence="5" key="1">
    <citation type="journal article" date="2019" name="Int. J. Syst. Evol. Microbiol.">
        <title>The Global Catalogue of Microorganisms (GCM) 10K type strain sequencing project: providing services to taxonomists for standard genome sequencing and annotation.</title>
        <authorList>
            <consortium name="The Broad Institute Genomics Platform"/>
            <consortium name="The Broad Institute Genome Sequencing Center for Infectious Disease"/>
            <person name="Wu L."/>
            <person name="Ma J."/>
        </authorList>
    </citation>
    <scope>NUCLEOTIDE SEQUENCE [LARGE SCALE GENOMIC DNA]</scope>
    <source>
        <strain evidence="5">KCTC 52473</strain>
    </source>
</reference>
<evidence type="ECO:0000259" key="3">
    <source>
        <dbReference type="PROSITE" id="PS51786"/>
    </source>
</evidence>
<dbReference type="Gene3D" id="3.40.50.300">
    <property type="entry name" value="P-loop containing nucleotide triphosphate hydrolases"/>
    <property type="match status" value="2"/>
</dbReference>
<comment type="catalytic activity">
    <reaction evidence="2">
        <text>Hydrolysis of proteins in presence of ATP.</text>
        <dbReference type="EC" id="3.4.21.53"/>
    </reaction>
</comment>
<dbReference type="InterPro" id="IPR046844">
    <property type="entry name" value="Lon-like_helical"/>
</dbReference>
<evidence type="ECO:0000256" key="1">
    <source>
        <dbReference type="ARBA" id="ARBA00022670"/>
    </source>
</evidence>
<dbReference type="InterPro" id="IPR014721">
    <property type="entry name" value="Ribsml_uS5_D2-typ_fold_subgr"/>
</dbReference>
<dbReference type="GO" id="GO:0006508">
    <property type="term" value="P:proteolysis"/>
    <property type="evidence" value="ECO:0007669"/>
    <property type="project" value="UniProtKB-KW"/>
</dbReference>
<dbReference type="InterPro" id="IPR046843">
    <property type="entry name" value="LonB_AAA-LID"/>
</dbReference>
<keyword evidence="2" id="KW-0378">Hydrolase</keyword>
<proteinExistence type="inferred from homology"/>
<evidence type="ECO:0000313" key="5">
    <source>
        <dbReference type="Proteomes" id="UP001595478"/>
    </source>
</evidence>
<keyword evidence="5" id="KW-1185">Reference proteome</keyword>
<dbReference type="Pfam" id="PF20437">
    <property type="entry name" value="LonC_helical"/>
    <property type="match status" value="1"/>
</dbReference>
<evidence type="ECO:0000313" key="4">
    <source>
        <dbReference type="EMBL" id="MFC3120650.1"/>
    </source>
</evidence>
<dbReference type="Proteomes" id="UP001595478">
    <property type="component" value="Unassembled WGS sequence"/>
</dbReference>
<name>A0ABV7FND0_9ALTE</name>
<dbReference type="InterPro" id="IPR027065">
    <property type="entry name" value="Lon_Prtase"/>
</dbReference>
<dbReference type="SUPFAM" id="SSF54211">
    <property type="entry name" value="Ribosomal protein S5 domain 2-like"/>
    <property type="match status" value="1"/>
</dbReference>
<sequence length="800" mass="88468">MTKHKPSKELVEQCQLSAAVLSPIISVGSQTNPSSTEHFLIGQERAKQALAFGLGVKSTGYNIYVMGEHATGRFTLINDYIKNEFRRTPEVFDWCYLNNFENEREPSVLKLSAGQSKALVNDFTGLVDEVLATFPSAYENPGYQRRKAAIARHYEQKYDHAIDQVEAQALSKNVALIEDGSTISFSPIVDGKPVSDTDFTSYPDEVRKEYYALIDALEDSLTEALLELPGWQRESSEKLKKLKKEVTEQAIRPLIKELQHKYADNLQVQRYISALKPHLIDTVIEHLGASAKDDKQDEYDHREVFIETYVPNVLVASKVEASVPLIYEANPSYQNLFGKIEYTSVQGSVYTSYRMITAGALHKANGGYLVVDADKLLANVQVWDSLKLALKFGNIRLDIPQHEPGMVNSITLSPEPIELDVKLILLGSRNLYYALQDYDHEFPELCRVLVDFDDEIPLSPETQNQFIQRVKREVQKLKIDDIDDAALVALLTYSLRTAEHQQKLSAKFAEIIELLHEAAYFCEQNELQAITENVVQKALHAKKYRTGRVSSQFLQDMQEGHVIISTSGQACGTLNGLTVLDIGDTSFGTPARITATVYAGSNGIVDIEREVELGQSIHSKGVMLLSGYLGNKYAQSFPLTLSANIALEQSYGYIDGDSASLAELIALISALTDLPVQQGLAVTGSINQLGEVQAVGGVNEKIEGFFELCATRGLTGEQGVIIPRSNCVNLVLNKTVIAAVEAKSFHIYSVENVDQAIELLMGKTAGKLNSQGRYPKNSVHSLAVQRLHTIANVVNGGEAE</sequence>
<feature type="active site" evidence="2">
    <location>
        <position position="658"/>
    </location>
</feature>
<dbReference type="GO" id="GO:0008233">
    <property type="term" value="F:peptidase activity"/>
    <property type="evidence" value="ECO:0007669"/>
    <property type="project" value="UniProtKB-KW"/>
</dbReference>
<dbReference type="RefSeq" id="WP_376918782.1">
    <property type="nucleotide sequence ID" value="NZ_JBHRSW010000005.1"/>
</dbReference>
<dbReference type="Gene3D" id="3.30.230.10">
    <property type="match status" value="1"/>
</dbReference>
<gene>
    <name evidence="4" type="ORF">ACFOHL_03385</name>
</gene>
<protein>
    <recommendedName>
        <fullName evidence="2">endopeptidase La</fullName>
        <ecNumber evidence="2">3.4.21.53</ecNumber>
    </recommendedName>
</protein>